<name>A0A1C3J8R0_9VIBR</name>
<organism evidence="1 2">
    <name type="scientific">Vibrio celticus</name>
    <dbReference type="NCBI Taxonomy" id="446372"/>
    <lineage>
        <taxon>Bacteria</taxon>
        <taxon>Pseudomonadati</taxon>
        <taxon>Pseudomonadota</taxon>
        <taxon>Gammaproteobacteria</taxon>
        <taxon>Vibrionales</taxon>
        <taxon>Vibrionaceae</taxon>
        <taxon>Vibrio</taxon>
    </lineage>
</organism>
<evidence type="ECO:0000313" key="2">
    <source>
        <dbReference type="Proteomes" id="UP000092819"/>
    </source>
</evidence>
<proteinExistence type="predicted"/>
<protein>
    <submittedName>
        <fullName evidence="1">Uncharacterized protein</fullName>
    </submittedName>
</protein>
<dbReference type="EMBL" id="FLQZ01000004">
    <property type="protein sequence ID" value="SBT11552.1"/>
    <property type="molecule type" value="Genomic_DNA"/>
</dbReference>
<dbReference type="RefSeq" id="WP_065675301.1">
    <property type="nucleotide sequence ID" value="NZ_AP025464.1"/>
</dbReference>
<sequence length="69" mass="7787">MYPFDVGRVKENLPTTHIEIGSKSEREAFELENATGENSAYEGSGQFRVASFVNIAKHELLKVWKKSLT</sequence>
<dbReference type="AlphaFoldDB" id="A0A1C3J8R0"/>
<keyword evidence="2" id="KW-1185">Reference proteome</keyword>
<dbReference type="Proteomes" id="UP000092819">
    <property type="component" value="Unassembled WGS sequence"/>
</dbReference>
<accession>A0A1C3J8R0</accession>
<evidence type="ECO:0000313" key="1">
    <source>
        <dbReference type="EMBL" id="SBT11552.1"/>
    </source>
</evidence>
<reference evidence="2" key="1">
    <citation type="submission" date="2016-06" db="EMBL/GenBank/DDBJ databases">
        <authorList>
            <person name="Rodrigo-Torres L."/>
            <person name="Arahal D.R."/>
        </authorList>
    </citation>
    <scope>NUCLEOTIDE SEQUENCE [LARGE SCALE GENOMIC DNA]</scope>
    <source>
        <strain evidence="2">CECT 7224</strain>
    </source>
</reference>
<gene>
    <name evidence="1" type="ORF">VCE7224_00268</name>
</gene>